<keyword evidence="6" id="KW-1185">Reference proteome</keyword>
<gene>
    <name evidence="5" type="ORF">MUCCIDRAFT_81147</name>
</gene>
<dbReference type="STRING" id="747725.A0A168L5M4"/>
<dbReference type="InterPro" id="IPR045058">
    <property type="entry name" value="GIMA/IAN/Toc"/>
</dbReference>
<dbReference type="Proteomes" id="UP000077051">
    <property type="component" value="Unassembled WGS sequence"/>
</dbReference>
<organism evidence="5 6">
    <name type="scientific">Mucor lusitanicus CBS 277.49</name>
    <dbReference type="NCBI Taxonomy" id="747725"/>
    <lineage>
        <taxon>Eukaryota</taxon>
        <taxon>Fungi</taxon>
        <taxon>Fungi incertae sedis</taxon>
        <taxon>Mucoromycota</taxon>
        <taxon>Mucoromycotina</taxon>
        <taxon>Mucoromycetes</taxon>
        <taxon>Mucorales</taxon>
        <taxon>Mucorineae</taxon>
        <taxon>Mucoraceae</taxon>
        <taxon>Mucor</taxon>
    </lineage>
</organism>
<feature type="region of interest" description="Disordered" evidence="3">
    <location>
        <begin position="1"/>
        <end position="24"/>
    </location>
</feature>
<protein>
    <recommendedName>
        <fullName evidence="4">AIG1-type G domain-containing protein</fullName>
    </recommendedName>
</protein>
<dbReference type="SUPFAM" id="SSF52540">
    <property type="entry name" value="P-loop containing nucleoside triphosphate hydrolases"/>
    <property type="match status" value="1"/>
</dbReference>
<keyword evidence="2" id="KW-0342">GTP-binding</keyword>
<evidence type="ECO:0000256" key="3">
    <source>
        <dbReference type="SAM" id="MobiDB-lite"/>
    </source>
</evidence>
<dbReference type="PANTHER" id="PTHR10903:SF184">
    <property type="entry name" value="GTP-BINDING PROTEIN A"/>
    <property type="match status" value="1"/>
</dbReference>
<evidence type="ECO:0000256" key="2">
    <source>
        <dbReference type="ARBA" id="ARBA00023134"/>
    </source>
</evidence>
<accession>A0A168L5M4</accession>
<proteinExistence type="predicted"/>
<name>A0A168L5M4_MUCCL</name>
<dbReference type="VEuPathDB" id="FungiDB:MUCCIDRAFT_81147"/>
<evidence type="ECO:0000313" key="6">
    <source>
        <dbReference type="Proteomes" id="UP000077051"/>
    </source>
</evidence>
<evidence type="ECO:0000259" key="4">
    <source>
        <dbReference type="PROSITE" id="PS51720"/>
    </source>
</evidence>
<sequence length="326" mass="37389">MTNSSTSFLNDSESPFHSYEHDQDPIMIASRSEQLQKTRWRYCSESTALASRQMQRRLTNPQQPLNLVALGRTGDGKSSLLNDLLGSNVFAQKISAKSQTKEIQSSQAFWAPLHPYMHGKETFGCQINVIDTPGFGDSQMRDQEFFDIIQQALLDTAIHKGGIHCILMVFKITTNSDNVFKSIEAFHKLVSPYVVDQDFWNNVLLVFTHVDIVNGNTNRYQSHKVALKTKVNRALKEKYGLASDLPMLWISTQKYTCGFLKGLSDFCDCEKGSRYHSDCRRRLYEQVMKRKNIPFTLREKEEETVNDEGDADKSSEEELYITKWEV</sequence>
<reference evidence="5 6" key="1">
    <citation type="submission" date="2015-06" db="EMBL/GenBank/DDBJ databases">
        <title>Expansion of signal transduction pathways in fungi by whole-genome duplication.</title>
        <authorList>
            <consortium name="DOE Joint Genome Institute"/>
            <person name="Corrochano L.M."/>
            <person name="Kuo A."/>
            <person name="Marcet-Houben M."/>
            <person name="Polaino S."/>
            <person name="Salamov A."/>
            <person name="Villalobos J.M."/>
            <person name="Alvarez M.I."/>
            <person name="Avalos J."/>
            <person name="Benito E.P."/>
            <person name="Benoit I."/>
            <person name="Burger G."/>
            <person name="Camino L.P."/>
            <person name="Canovas D."/>
            <person name="Cerda-Olmedo E."/>
            <person name="Cheng J.-F."/>
            <person name="Dominguez A."/>
            <person name="Elias M."/>
            <person name="Eslava A.P."/>
            <person name="Glaser F."/>
            <person name="Grimwood J."/>
            <person name="Gutierrez G."/>
            <person name="Heitman J."/>
            <person name="Henrissat B."/>
            <person name="Iturriaga E.A."/>
            <person name="Lang B.F."/>
            <person name="Lavin J.L."/>
            <person name="Lee S."/>
            <person name="Li W."/>
            <person name="Lindquist E."/>
            <person name="Lopez-Garcia S."/>
            <person name="Luque E.M."/>
            <person name="Marcos A.T."/>
            <person name="Martin J."/>
            <person name="Mccluskey K."/>
            <person name="Medina H.R."/>
            <person name="Miralles-Duran A."/>
            <person name="Miyazaki A."/>
            <person name="Munoz-Torres E."/>
            <person name="Oguiza J.A."/>
            <person name="Ohm R."/>
            <person name="Olmedo M."/>
            <person name="Orejas M."/>
            <person name="Ortiz-Castellanos L."/>
            <person name="Pisabarro A.G."/>
            <person name="Rodriguez-Romero J."/>
            <person name="Ruiz-Herrera J."/>
            <person name="Ruiz-Vazquez R."/>
            <person name="Sanz C."/>
            <person name="Schackwitz W."/>
            <person name="Schmutz J."/>
            <person name="Shahriari M."/>
            <person name="Shelest E."/>
            <person name="Silva-Franco F."/>
            <person name="Soanes D."/>
            <person name="Syed K."/>
            <person name="Tagua V.G."/>
            <person name="Talbot N.J."/>
            <person name="Thon M."/>
            <person name="De Vries R.P."/>
            <person name="Wiebenga A."/>
            <person name="Yadav J.S."/>
            <person name="Braun E.L."/>
            <person name="Baker S."/>
            <person name="Garre V."/>
            <person name="Horwitz B."/>
            <person name="Torres-Martinez S."/>
            <person name="Idnurm A."/>
            <person name="Herrera-Estrella A."/>
            <person name="Gabaldon T."/>
            <person name="Grigoriev I.V."/>
        </authorList>
    </citation>
    <scope>NUCLEOTIDE SEQUENCE [LARGE SCALE GENOMIC DNA]</scope>
    <source>
        <strain evidence="5 6">CBS 277.49</strain>
    </source>
</reference>
<evidence type="ECO:0000256" key="1">
    <source>
        <dbReference type="ARBA" id="ARBA00022741"/>
    </source>
</evidence>
<dbReference type="GO" id="GO:0005525">
    <property type="term" value="F:GTP binding"/>
    <property type="evidence" value="ECO:0007669"/>
    <property type="project" value="UniProtKB-KW"/>
</dbReference>
<dbReference type="OrthoDB" id="8954335at2759"/>
<feature type="compositionally biased region" description="Polar residues" evidence="3">
    <location>
        <begin position="1"/>
        <end position="15"/>
    </location>
</feature>
<dbReference type="Gene3D" id="3.40.50.300">
    <property type="entry name" value="P-loop containing nucleotide triphosphate hydrolases"/>
    <property type="match status" value="1"/>
</dbReference>
<dbReference type="PANTHER" id="PTHR10903">
    <property type="entry name" value="GTPASE, IMAP FAMILY MEMBER-RELATED"/>
    <property type="match status" value="1"/>
</dbReference>
<dbReference type="InterPro" id="IPR027417">
    <property type="entry name" value="P-loop_NTPase"/>
</dbReference>
<dbReference type="EMBL" id="AMYB01000004">
    <property type="protein sequence ID" value="OAD03136.1"/>
    <property type="molecule type" value="Genomic_DNA"/>
</dbReference>
<comment type="caution">
    <text evidence="5">The sequence shown here is derived from an EMBL/GenBank/DDBJ whole genome shotgun (WGS) entry which is preliminary data.</text>
</comment>
<feature type="domain" description="AIG1-type G" evidence="4">
    <location>
        <begin position="62"/>
        <end position="314"/>
    </location>
</feature>
<evidence type="ECO:0000313" key="5">
    <source>
        <dbReference type="EMBL" id="OAD03136.1"/>
    </source>
</evidence>
<dbReference type="PROSITE" id="PS51720">
    <property type="entry name" value="G_AIG1"/>
    <property type="match status" value="1"/>
</dbReference>
<dbReference type="InterPro" id="IPR006703">
    <property type="entry name" value="G_AIG1"/>
</dbReference>
<dbReference type="AlphaFoldDB" id="A0A168L5M4"/>
<dbReference type="Pfam" id="PF04548">
    <property type="entry name" value="AIG1"/>
    <property type="match status" value="1"/>
</dbReference>
<keyword evidence="1" id="KW-0547">Nucleotide-binding</keyword>